<reference evidence="4" key="1">
    <citation type="journal article" date="2014" name="Int. J. Syst. Evol. Microbiol.">
        <title>Complete genome sequence of Corynebacterium casei LMG S-19264T (=DSM 44701T), isolated from a smear-ripened cheese.</title>
        <authorList>
            <consortium name="US DOE Joint Genome Institute (JGI-PGF)"/>
            <person name="Walter F."/>
            <person name="Albersmeier A."/>
            <person name="Kalinowski J."/>
            <person name="Ruckert C."/>
        </authorList>
    </citation>
    <scope>NUCLEOTIDE SEQUENCE</scope>
    <source>
        <strain evidence="4">CCM 7684</strain>
    </source>
</reference>
<dbReference type="GO" id="GO:0006270">
    <property type="term" value="P:DNA replication initiation"/>
    <property type="evidence" value="ECO:0007669"/>
    <property type="project" value="InterPro"/>
</dbReference>
<organism evidence="4 5">
    <name type="scientific">Agaricicola taiwanensis</name>
    <dbReference type="NCBI Taxonomy" id="591372"/>
    <lineage>
        <taxon>Bacteria</taxon>
        <taxon>Pseudomonadati</taxon>
        <taxon>Pseudomonadota</taxon>
        <taxon>Alphaproteobacteria</taxon>
        <taxon>Rhodobacterales</taxon>
        <taxon>Paracoccaceae</taxon>
        <taxon>Agaricicola</taxon>
    </lineage>
</organism>
<evidence type="ECO:0000256" key="1">
    <source>
        <dbReference type="SAM" id="Coils"/>
    </source>
</evidence>
<dbReference type="Gene3D" id="1.10.1750.10">
    <property type="match status" value="1"/>
</dbReference>
<accession>A0A8J2VP81</accession>
<dbReference type="Proteomes" id="UP000602745">
    <property type="component" value="Unassembled WGS sequence"/>
</dbReference>
<sequence length="182" mass="21125">MTALQILPHELVPTGYRRPRPPSPVVPRDRLLSQAQRRAIRAAAEEAEKEAREKARLEELARMQEENRKRILREQELRMQLACPDPTATQKQKINLKILQLSALYDVPERDVVGPSRKGNSPKARQHLCWWLKESTQWSLCRIGRVLGRDHTTIMHAIKVHQKRIDAGEVEPDAVDRAWWRG</sequence>
<dbReference type="GO" id="GO:0006275">
    <property type="term" value="P:regulation of DNA replication"/>
    <property type="evidence" value="ECO:0007669"/>
    <property type="project" value="InterPro"/>
</dbReference>
<dbReference type="GO" id="GO:0043565">
    <property type="term" value="F:sequence-specific DNA binding"/>
    <property type="evidence" value="ECO:0007669"/>
    <property type="project" value="InterPro"/>
</dbReference>
<name>A0A8J2VP81_9RHOB</name>
<dbReference type="EMBL" id="BMCP01000001">
    <property type="protein sequence ID" value="GGE36205.1"/>
    <property type="molecule type" value="Genomic_DNA"/>
</dbReference>
<dbReference type="SUPFAM" id="SSF48295">
    <property type="entry name" value="TrpR-like"/>
    <property type="match status" value="1"/>
</dbReference>
<evidence type="ECO:0000256" key="2">
    <source>
        <dbReference type="SAM" id="MobiDB-lite"/>
    </source>
</evidence>
<feature type="coiled-coil region" evidence="1">
    <location>
        <begin position="32"/>
        <end position="74"/>
    </location>
</feature>
<comment type="caution">
    <text evidence="4">The sequence shown here is derived from an EMBL/GenBank/DDBJ whole genome shotgun (WGS) entry which is preliminary data.</text>
</comment>
<dbReference type="CDD" id="cd06571">
    <property type="entry name" value="Bac_DnaA_C"/>
    <property type="match status" value="1"/>
</dbReference>
<dbReference type="SMART" id="SM00760">
    <property type="entry name" value="Bac_DnaA_C"/>
    <property type="match status" value="1"/>
</dbReference>
<dbReference type="GO" id="GO:0005524">
    <property type="term" value="F:ATP binding"/>
    <property type="evidence" value="ECO:0007669"/>
    <property type="project" value="InterPro"/>
</dbReference>
<feature type="domain" description="Chromosomal replication initiator DnaA C-terminal" evidence="3">
    <location>
        <begin position="93"/>
        <end position="161"/>
    </location>
</feature>
<evidence type="ECO:0000313" key="5">
    <source>
        <dbReference type="Proteomes" id="UP000602745"/>
    </source>
</evidence>
<keyword evidence="1" id="KW-0175">Coiled coil</keyword>
<evidence type="ECO:0000313" key="4">
    <source>
        <dbReference type="EMBL" id="GGE36205.1"/>
    </source>
</evidence>
<reference evidence="4" key="2">
    <citation type="submission" date="2020-09" db="EMBL/GenBank/DDBJ databases">
        <authorList>
            <person name="Sun Q."/>
            <person name="Sedlacek I."/>
        </authorList>
    </citation>
    <scope>NUCLEOTIDE SEQUENCE</scope>
    <source>
        <strain evidence="4">CCM 7684</strain>
    </source>
</reference>
<dbReference type="AlphaFoldDB" id="A0A8J2VP81"/>
<feature type="region of interest" description="Disordered" evidence="2">
    <location>
        <begin position="1"/>
        <end position="27"/>
    </location>
</feature>
<dbReference type="InterPro" id="IPR010921">
    <property type="entry name" value="Trp_repressor/repl_initiator"/>
</dbReference>
<gene>
    <name evidence="4" type="ORF">GCM10007276_12100</name>
</gene>
<keyword evidence="5" id="KW-1185">Reference proteome</keyword>
<dbReference type="Pfam" id="PF08299">
    <property type="entry name" value="Bac_DnaA_C"/>
    <property type="match status" value="1"/>
</dbReference>
<dbReference type="RefSeq" id="WP_188408758.1">
    <property type="nucleotide sequence ID" value="NZ_BMCP01000001.1"/>
</dbReference>
<proteinExistence type="predicted"/>
<evidence type="ECO:0000259" key="3">
    <source>
        <dbReference type="SMART" id="SM00760"/>
    </source>
</evidence>
<protein>
    <recommendedName>
        <fullName evidence="3">Chromosomal replication initiator DnaA C-terminal domain-containing protein</fullName>
    </recommendedName>
</protein>
<dbReference type="InterPro" id="IPR013159">
    <property type="entry name" value="DnaA_C"/>
</dbReference>